<reference evidence="8" key="1">
    <citation type="submission" date="2025-08" db="UniProtKB">
        <authorList>
            <consortium name="Ensembl"/>
        </authorList>
    </citation>
    <scope>IDENTIFICATION</scope>
</reference>
<dbReference type="InterPro" id="IPR038765">
    <property type="entry name" value="Papain-like_cys_pep_sf"/>
</dbReference>
<dbReference type="Proteomes" id="UP000261540">
    <property type="component" value="Unplaced"/>
</dbReference>
<sequence length="565" mass="63164">MHFLWIIMLNRLRNQKLLRSVNVRPRILGTLHRARLRGHLPISLQKRWWLLRTFMPPERRRQGSRTPTVKRKRPRPLLEKSDVRSDSEDAGSDSQRLSRVVAASVSTESGEDESRISFASGANLPRPTDPHLDTDDCSDGSVQPAPSQASLTMVKAARLPADASPIVAGGVQRPPSHAVRQSLRKRAKLPVSQQQKAPYLLVRYRTLSRFNLYKLARSRRRLLYCRRPYRVPIHGGRSRRGSVISRPSPPRTEIAASLGEVNGWQWRNGKGPAGCSWPEEGLVQVSRVAGEASRFPSLGKGLWDRGDSPGLPGASRAGDGDKGRERCDKGAELMASETEGPEGDAHTGAEPPSCSGCCTNPLRDHRYCKSTGDMVPETGNVGANDQLLSPQTGREGITELIHGMDQQTLICSCGVCLCEIICDICPLLLSPQEFLETFYEKYGSFIPLSKSDVLQHLNKKLNADLTDKKSFIYSEVARYQAGLAAAPMHFFKVAHNRHTLTLEDLSTLDNQNWVNDQVINMYGELIMEAAPHKVHFFNSFFHKQLITKGYEGVKRWTKKVREVRL</sequence>
<dbReference type="STRING" id="1676925.ENSPKIP00000012362"/>
<evidence type="ECO:0000256" key="1">
    <source>
        <dbReference type="ARBA" id="ARBA00004604"/>
    </source>
</evidence>
<comment type="similarity">
    <text evidence="2">Belongs to the peptidase C48 family.</text>
</comment>
<name>A0A3B3R0S5_9TELE</name>
<dbReference type="InterPro" id="IPR003653">
    <property type="entry name" value="Peptidase_C48_C"/>
</dbReference>
<proteinExistence type="inferred from homology"/>
<protein>
    <recommendedName>
        <fullName evidence="7">Ubiquitin-like protease family profile domain-containing protein</fullName>
    </recommendedName>
</protein>
<dbReference type="GeneTree" id="ENSGT00940000156309"/>
<dbReference type="AlphaFoldDB" id="A0A3B3R0S5"/>
<evidence type="ECO:0000256" key="2">
    <source>
        <dbReference type="ARBA" id="ARBA00005234"/>
    </source>
</evidence>
<dbReference type="GO" id="GO:0005730">
    <property type="term" value="C:nucleolus"/>
    <property type="evidence" value="ECO:0007669"/>
    <property type="project" value="UniProtKB-SubCell"/>
</dbReference>
<comment type="subcellular location">
    <subcellularLocation>
        <location evidence="1">Nucleus</location>
        <location evidence="1">Nucleolus</location>
    </subcellularLocation>
</comment>
<evidence type="ECO:0000313" key="9">
    <source>
        <dbReference type="Proteomes" id="UP000261540"/>
    </source>
</evidence>
<dbReference type="Pfam" id="PF19722">
    <property type="entry name" value="SENP3_5_N"/>
    <property type="match status" value="1"/>
</dbReference>
<dbReference type="InterPro" id="IPR045577">
    <property type="entry name" value="SENP3_5_cons_dom"/>
</dbReference>
<dbReference type="GO" id="GO:0006508">
    <property type="term" value="P:proteolysis"/>
    <property type="evidence" value="ECO:0007669"/>
    <property type="project" value="UniProtKB-KW"/>
</dbReference>
<feature type="region of interest" description="Disordered" evidence="6">
    <location>
        <begin position="299"/>
        <end position="327"/>
    </location>
</feature>
<feature type="region of interest" description="Disordered" evidence="6">
    <location>
        <begin position="59"/>
        <end position="150"/>
    </location>
</feature>
<feature type="compositionally biased region" description="Basic and acidic residues" evidence="6">
    <location>
        <begin position="318"/>
        <end position="327"/>
    </location>
</feature>
<accession>A0A3B3R0S5</accession>
<feature type="domain" description="Ubiquitin-like protease family profile" evidence="7">
    <location>
        <begin position="498"/>
        <end position="565"/>
    </location>
</feature>
<keyword evidence="9" id="KW-1185">Reference proteome</keyword>
<evidence type="ECO:0000259" key="7">
    <source>
        <dbReference type="PROSITE" id="PS50600"/>
    </source>
</evidence>
<keyword evidence="5" id="KW-0378">Hydrolase</keyword>
<evidence type="ECO:0000256" key="6">
    <source>
        <dbReference type="SAM" id="MobiDB-lite"/>
    </source>
</evidence>
<feature type="compositionally biased region" description="Polar residues" evidence="6">
    <location>
        <begin position="140"/>
        <end position="150"/>
    </location>
</feature>
<evidence type="ECO:0000256" key="3">
    <source>
        <dbReference type="ARBA" id="ARBA00022670"/>
    </source>
</evidence>
<dbReference type="Pfam" id="PF02902">
    <property type="entry name" value="Peptidase_C48"/>
    <property type="match status" value="1"/>
</dbReference>
<dbReference type="SUPFAM" id="SSF54001">
    <property type="entry name" value="Cysteine proteinases"/>
    <property type="match status" value="1"/>
</dbReference>
<evidence type="ECO:0000256" key="5">
    <source>
        <dbReference type="ARBA" id="ARBA00022801"/>
    </source>
</evidence>
<reference evidence="8" key="2">
    <citation type="submission" date="2025-09" db="UniProtKB">
        <authorList>
            <consortium name="Ensembl"/>
        </authorList>
    </citation>
    <scope>IDENTIFICATION</scope>
</reference>
<keyword evidence="3" id="KW-0645">Protease</keyword>
<dbReference type="Ensembl" id="ENSPKIT00000036754.1">
    <property type="protein sequence ID" value="ENSPKIP00000012362.1"/>
    <property type="gene ID" value="ENSPKIG00000000167.1"/>
</dbReference>
<keyword evidence="4" id="KW-0833">Ubl conjugation pathway</keyword>
<feature type="compositionally biased region" description="Basic and acidic residues" evidence="6">
    <location>
        <begin position="76"/>
        <end position="87"/>
    </location>
</feature>
<evidence type="ECO:0000256" key="4">
    <source>
        <dbReference type="ARBA" id="ARBA00022786"/>
    </source>
</evidence>
<dbReference type="GO" id="GO:0008234">
    <property type="term" value="F:cysteine-type peptidase activity"/>
    <property type="evidence" value="ECO:0007669"/>
    <property type="project" value="InterPro"/>
</dbReference>
<dbReference type="PROSITE" id="PS50600">
    <property type="entry name" value="ULP_PROTEASE"/>
    <property type="match status" value="1"/>
</dbReference>
<dbReference type="Gene3D" id="3.40.395.10">
    <property type="entry name" value="Adenoviral Proteinase, Chain A"/>
    <property type="match status" value="1"/>
</dbReference>
<evidence type="ECO:0000313" key="8">
    <source>
        <dbReference type="Ensembl" id="ENSPKIP00000012362.1"/>
    </source>
</evidence>
<organism evidence="8 9">
    <name type="scientific">Paramormyrops kingsleyae</name>
    <dbReference type="NCBI Taxonomy" id="1676925"/>
    <lineage>
        <taxon>Eukaryota</taxon>
        <taxon>Metazoa</taxon>
        <taxon>Chordata</taxon>
        <taxon>Craniata</taxon>
        <taxon>Vertebrata</taxon>
        <taxon>Euteleostomi</taxon>
        <taxon>Actinopterygii</taxon>
        <taxon>Neopterygii</taxon>
        <taxon>Teleostei</taxon>
        <taxon>Osteoglossocephala</taxon>
        <taxon>Osteoglossomorpha</taxon>
        <taxon>Osteoglossiformes</taxon>
        <taxon>Mormyridae</taxon>
        <taxon>Paramormyrops</taxon>
    </lineage>
</organism>